<evidence type="ECO:0000313" key="2">
    <source>
        <dbReference type="EMBL" id="SEG36650.1"/>
    </source>
</evidence>
<keyword evidence="1" id="KW-0472">Membrane</keyword>
<reference evidence="2 3" key="1">
    <citation type="submission" date="2016-10" db="EMBL/GenBank/DDBJ databases">
        <authorList>
            <person name="de Groot N.N."/>
        </authorList>
    </citation>
    <scope>NUCLEOTIDE SEQUENCE [LARGE SCALE GENOMIC DNA]</scope>
    <source>
        <strain evidence="2 3">CGMCC 4.7037</strain>
    </source>
</reference>
<accession>A0A1H5ZKL5</accession>
<dbReference type="AlphaFoldDB" id="A0A1H5ZKL5"/>
<dbReference type="Proteomes" id="UP000236732">
    <property type="component" value="Unassembled WGS sequence"/>
</dbReference>
<keyword evidence="3" id="KW-1185">Reference proteome</keyword>
<feature type="transmembrane region" description="Helical" evidence="1">
    <location>
        <begin position="32"/>
        <end position="53"/>
    </location>
</feature>
<sequence length="56" mass="6189">MDRREIARLRADRAVRVATRNKRALALAMRRARFAGLVVVLVVMVAVLVMGPAGML</sequence>
<name>A0A1H5ZKL5_9ACTN</name>
<organism evidence="2 3">
    <name type="scientific">Nonomuraea solani</name>
    <dbReference type="NCBI Taxonomy" id="1144553"/>
    <lineage>
        <taxon>Bacteria</taxon>
        <taxon>Bacillati</taxon>
        <taxon>Actinomycetota</taxon>
        <taxon>Actinomycetes</taxon>
        <taxon>Streptosporangiales</taxon>
        <taxon>Streptosporangiaceae</taxon>
        <taxon>Nonomuraea</taxon>
    </lineage>
</organism>
<evidence type="ECO:0000256" key="1">
    <source>
        <dbReference type="SAM" id="Phobius"/>
    </source>
</evidence>
<dbReference type="EMBL" id="FNVT01000002">
    <property type="protein sequence ID" value="SEG36650.1"/>
    <property type="molecule type" value="Genomic_DNA"/>
</dbReference>
<keyword evidence="1" id="KW-1133">Transmembrane helix</keyword>
<protein>
    <submittedName>
        <fullName evidence="2">Uncharacterized protein</fullName>
    </submittedName>
</protein>
<proteinExistence type="predicted"/>
<gene>
    <name evidence="2" type="ORF">SAMN05444920_102733</name>
</gene>
<evidence type="ECO:0000313" key="3">
    <source>
        <dbReference type="Proteomes" id="UP000236732"/>
    </source>
</evidence>
<dbReference type="RefSeq" id="WP_160150228.1">
    <property type="nucleotide sequence ID" value="NZ_FNVT01000002.1"/>
</dbReference>
<keyword evidence="1" id="KW-0812">Transmembrane</keyword>